<dbReference type="AlphaFoldDB" id="A0A127M568"/>
<dbReference type="Pfam" id="PF19313">
    <property type="entry name" value="DUF5916"/>
    <property type="match status" value="2"/>
</dbReference>
<dbReference type="STRING" id="1470434.AZF00_08850"/>
<proteinExistence type="predicted"/>
<evidence type="ECO:0000313" key="2">
    <source>
        <dbReference type="EMBL" id="AMO68404.1"/>
    </source>
</evidence>
<name>A0A127M568_9GAMM</name>
<dbReference type="Gene3D" id="2.60.40.1190">
    <property type="match status" value="1"/>
</dbReference>
<evidence type="ECO:0000259" key="1">
    <source>
        <dbReference type="Pfam" id="PF19313"/>
    </source>
</evidence>
<protein>
    <recommendedName>
        <fullName evidence="1">DUF5916 domain-containing protein</fullName>
    </recommendedName>
</protein>
<feature type="domain" description="DUF5916" evidence="1">
    <location>
        <begin position="385"/>
        <end position="737"/>
    </location>
</feature>
<accession>A0A127M568</accession>
<evidence type="ECO:0000313" key="3">
    <source>
        <dbReference type="Proteomes" id="UP000074119"/>
    </source>
</evidence>
<feature type="domain" description="DUF5916" evidence="1">
    <location>
        <begin position="221"/>
        <end position="321"/>
    </location>
</feature>
<dbReference type="RefSeq" id="WP_008250350.1">
    <property type="nucleotide sequence ID" value="NZ_CP014544.1"/>
</dbReference>
<dbReference type="KEGG" id="zal:AZF00_08850"/>
<gene>
    <name evidence="2" type="ORF">AZF00_08850</name>
</gene>
<dbReference type="InterPro" id="IPR045670">
    <property type="entry name" value="DUF5916"/>
</dbReference>
<dbReference type="Proteomes" id="UP000074119">
    <property type="component" value="Chromosome"/>
</dbReference>
<dbReference type="SUPFAM" id="SSF49344">
    <property type="entry name" value="CBD9-like"/>
    <property type="match status" value="1"/>
</dbReference>
<dbReference type="EMBL" id="CP014544">
    <property type="protein sequence ID" value="AMO68404.1"/>
    <property type="molecule type" value="Genomic_DNA"/>
</dbReference>
<sequence length="741" mass="84129">MPVCKSLKSILVFLLAAIPITGFSKDWVIDGILDEIEWSTAYSQSGFLLTSPYTLAPANEQTVAKLYADKSGLHVGFINQQRRPSPSFISLKDEALRTDYNEIIVDFDGLGVRAFGFRVSHANDSQDSVWSDENREDTDWDGNWQHATHQANGQWTTEILIPWSVASSYTRNVESINVYFSRWNQSEQNRQSFPAIDRDKQSFLSDFTSVPLSPSDSTATDLYPYFSAAKDFVRGNDISTTSGVDIFWKPSNSIQLDLSINPDFGQVENDAIAVNLTAIETFNEEKRPFFRQNHDLFDLQGPESLRLIHTPRIGGAIDDSTATPEIAGAARYTQLFQNYDLGFMFATEEDEDAVDGRDFFAARIRRKGDNFLIGGLLSHVYQPFESREATVAALDLSTKLSEQLRVSSQLIHSSIERDGTPRREDIGTWLSVEHEINDHWEHELTVFHYGRDLELNDFGYVTRVNREQLEYSNEYQINELSNPLVEFIVIETELEYRTTEDNQHLPTQIGGLLEFNSSHSGMLFLGAEYNTSGVDDLINPDGYSPRLSRFYELSAGYIDETQDRLHYELSVTSGKTGLWGAFHQIDFSPEIRISETFNIGASATYKKSDSWLILLDTNYLGDYTSRELELGLNFTLQSGPHELRWKTEAISINAVNNNTYIVGETGQLAVDGRDKDLFISEFATQIRYRYDLGNQSEIYIVYARGGEAEEDELRPASIRSFNSAISKENAERLLFKIKLHY</sequence>
<organism evidence="2 3">
    <name type="scientific">Zhongshania aliphaticivorans</name>
    <dbReference type="NCBI Taxonomy" id="1470434"/>
    <lineage>
        <taxon>Bacteria</taxon>
        <taxon>Pseudomonadati</taxon>
        <taxon>Pseudomonadota</taxon>
        <taxon>Gammaproteobacteria</taxon>
        <taxon>Cellvibrionales</taxon>
        <taxon>Spongiibacteraceae</taxon>
        <taxon>Zhongshania</taxon>
    </lineage>
</organism>
<reference evidence="2 3" key="1">
    <citation type="submission" date="2015-12" db="EMBL/GenBank/DDBJ databases">
        <authorList>
            <person name="Shamseldin A."/>
            <person name="Moawad H."/>
            <person name="Abd El-Rahim W.M."/>
            <person name="Sadowsky M.J."/>
        </authorList>
    </citation>
    <scope>NUCLEOTIDE SEQUENCE [LARGE SCALE GENOMIC DNA]</scope>
    <source>
        <strain evidence="2 3">SM2</strain>
    </source>
</reference>